<keyword evidence="1 2" id="KW-0371">Homeobox</keyword>
<gene>
    <name evidence="4" type="ORF">INT47_007372</name>
</gene>
<protein>
    <recommendedName>
        <fullName evidence="3">Homeobox domain-containing protein</fullName>
    </recommendedName>
</protein>
<accession>A0A8H7QXT2</accession>
<evidence type="ECO:0000313" key="5">
    <source>
        <dbReference type="Proteomes" id="UP000603453"/>
    </source>
</evidence>
<proteinExistence type="predicted"/>
<comment type="caution">
    <text evidence="4">The sequence shown here is derived from an EMBL/GenBank/DDBJ whole genome shotgun (WGS) entry which is preliminary data.</text>
</comment>
<evidence type="ECO:0000259" key="3">
    <source>
        <dbReference type="PROSITE" id="PS50071"/>
    </source>
</evidence>
<feature type="domain" description="Homeobox" evidence="3">
    <location>
        <begin position="408"/>
        <end position="470"/>
    </location>
</feature>
<dbReference type="Gene3D" id="1.10.10.60">
    <property type="entry name" value="Homeodomain-like"/>
    <property type="match status" value="1"/>
</dbReference>
<dbReference type="OrthoDB" id="10056939at2759"/>
<dbReference type="SUPFAM" id="SSF46689">
    <property type="entry name" value="Homeodomain-like"/>
    <property type="match status" value="1"/>
</dbReference>
<evidence type="ECO:0000256" key="1">
    <source>
        <dbReference type="PROSITE-ProRule" id="PRU00108"/>
    </source>
</evidence>
<sequence length="500" mass="55913">MIQATEIHDYDGSSSRVMRFGSDVYSPLLPPSICNQSTAINPQDVILNRDTTFLASSMARNNKKQAPITDGTLMISPTGYIETVRTPYLNFNDIFFNTSPTGMMFSIDCPNSSSDSSICSNSSQSGLASPTKEFISLPPSSTILQSQLDNNSLDYFIKNNSFIENIKSSLTVEQQQYITSSMTALSTTYSCATTSPSKIRESYDLNTPDVSHDLNIYQPDLTAYEDIFGNDDKIKFSSSSSDSGTAISRISFDDDLESDSQMNLSLYGGGDKDEEAHEPYYVSTGRSETRLKSLLNILDDINSDTNISNVISALDHVRSEYISEITIAFIKIHQSPADDEFTVLCASVIKAYNSANRNVTKFSAYIGCTDVQKTPVINKKGKKINIKNPAKKYTKQTFTKKETNCSLQQEKRSRKNYDPKSINVLMDWYLKNNGKAPSGKSRQILSEKTGKSDVQISTWFQNARRRHQTKLEKFQSLSSKYPALIYSFQSFKAYLKTNKN</sequence>
<dbReference type="InterPro" id="IPR001356">
    <property type="entry name" value="HD"/>
</dbReference>
<dbReference type="InterPro" id="IPR009057">
    <property type="entry name" value="Homeodomain-like_sf"/>
</dbReference>
<organism evidence="4 5">
    <name type="scientific">Mucor saturninus</name>
    <dbReference type="NCBI Taxonomy" id="64648"/>
    <lineage>
        <taxon>Eukaryota</taxon>
        <taxon>Fungi</taxon>
        <taxon>Fungi incertae sedis</taxon>
        <taxon>Mucoromycota</taxon>
        <taxon>Mucoromycotina</taxon>
        <taxon>Mucoromycetes</taxon>
        <taxon>Mucorales</taxon>
        <taxon>Mucorineae</taxon>
        <taxon>Mucoraceae</taxon>
        <taxon>Mucor</taxon>
    </lineage>
</organism>
<dbReference type="CDD" id="cd00086">
    <property type="entry name" value="homeodomain"/>
    <property type="match status" value="1"/>
</dbReference>
<dbReference type="Pfam" id="PF00046">
    <property type="entry name" value="Homeodomain"/>
    <property type="match status" value="1"/>
</dbReference>
<name>A0A8H7QXT2_9FUNG</name>
<dbReference type="EMBL" id="JAEPRD010000081">
    <property type="protein sequence ID" value="KAG2200628.1"/>
    <property type="molecule type" value="Genomic_DNA"/>
</dbReference>
<evidence type="ECO:0000313" key="4">
    <source>
        <dbReference type="EMBL" id="KAG2200628.1"/>
    </source>
</evidence>
<keyword evidence="1 2" id="KW-0238">DNA-binding</keyword>
<reference evidence="4" key="1">
    <citation type="submission" date="2020-12" db="EMBL/GenBank/DDBJ databases">
        <title>Metabolic potential, ecology and presence of endohyphal bacteria is reflected in genomic diversity of Mucoromycotina.</title>
        <authorList>
            <person name="Muszewska A."/>
            <person name="Okrasinska A."/>
            <person name="Steczkiewicz K."/>
            <person name="Drgas O."/>
            <person name="Orlowska M."/>
            <person name="Perlinska-Lenart U."/>
            <person name="Aleksandrzak-Piekarczyk T."/>
            <person name="Szatraj K."/>
            <person name="Zielenkiewicz U."/>
            <person name="Pilsyk S."/>
            <person name="Malc E."/>
            <person name="Mieczkowski P."/>
            <person name="Kruszewska J.S."/>
            <person name="Biernat P."/>
            <person name="Pawlowska J."/>
        </authorList>
    </citation>
    <scope>NUCLEOTIDE SEQUENCE</scope>
    <source>
        <strain evidence="4">WA0000017839</strain>
    </source>
</reference>
<keyword evidence="5" id="KW-1185">Reference proteome</keyword>
<keyword evidence="1 2" id="KW-0539">Nucleus</keyword>
<evidence type="ECO:0000256" key="2">
    <source>
        <dbReference type="RuleBase" id="RU000682"/>
    </source>
</evidence>
<dbReference type="GO" id="GO:0003677">
    <property type="term" value="F:DNA binding"/>
    <property type="evidence" value="ECO:0007669"/>
    <property type="project" value="UniProtKB-UniRule"/>
</dbReference>
<dbReference type="PROSITE" id="PS50071">
    <property type="entry name" value="HOMEOBOX_2"/>
    <property type="match status" value="1"/>
</dbReference>
<dbReference type="Proteomes" id="UP000603453">
    <property type="component" value="Unassembled WGS sequence"/>
</dbReference>
<feature type="DNA-binding region" description="Homeobox" evidence="1">
    <location>
        <begin position="410"/>
        <end position="471"/>
    </location>
</feature>
<comment type="subcellular location">
    <subcellularLocation>
        <location evidence="1 2">Nucleus</location>
    </subcellularLocation>
</comment>
<dbReference type="AlphaFoldDB" id="A0A8H7QXT2"/>
<dbReference type="GO" id="GO:0005634">
    <property type="term" value="C:nucleus"/>
    <property type="evidence" value="ECO:0007669"/>
    <property type="project" value="UniProtKB-SubCell"/>
</dbReference>
<dbReference type="SMART" id="SM00389">
    <property type="entry name" value="HOX"/>
    <property type="match status" value="1"/>
</dbReference>